<gene>
    <name evidence="2" type="ORF">NA56DRAFT_684532</name>
</gene>
<proteinExistence type="predicted"/>
<evidence type="ECO:0000313" key="2">
    <source>
        <dbReference type="EMBL" id="PMD27061.1"/>
    </source>
</evidence>
<protein>
    <recommendedName>
        <fullName evidence="4">Actin-like ATPase domain-containing protein</fullName>
    </recommendedName>
</protein>
<dbReference type="OrthoDB" id="3547900at2759"/>
<evidence type="ECO:0000313" key="3">
    <source>
        <dbReference type="Proteomes" id="UP000235672"/>
    </source>
</evidence>
<name>A0A2J6QLB2_9HELO</name>
<sequence length="334" mass="37983">MMYWRFSNLLTGVLATLRFVPSALAASSEDFPIGISLGTDYITSAYITENDDFVTTANVKTTRAWKDFCRSLLRIDREAKETREYTKSEVNELLVTTLSSIREATKAKLNREVEILGITYPDYIEDHGYIRNLLDVAIQILPGIKDGTQAWPYLHSIRKAYQLDNAKTLGYPAGTNIDREDNLLLHFDYQNSLLEVSITAITTDGTSVERHFRIADFGGTRQVASPKKLEYLGTRMQALIKEELPRSFGPPAQLSAFRRITFSGDAPASEFKKIRESIIKAIPEFSDRFIENIEPRWAGAIGAAMLAREHTLNPQNFVIQEQTYEWKMDQHDEL</sequence>
<dbReference type="EMBL" id="KZ613466">
    <property type="protein sequence ID" value="PMD27061.1"/>
    <property type="molecule type" value="Genomic_DNA"/>
</dbReference>
<dbReference type="AlphaFoldDB" id="A0A2J6QLB2"/>
<reference evidence="2 3" key="1">
    <citation type="submission" date="2016-05" db="EMBL/GenBank/DDBJ databases">
        <title>A degradative enzymes factory behind the ericoid mycorrhizal symbiosis.</title>
        <authorList>
            <consortium name="DOE Joint Genome Institute"/>
            <person name="Martino E."/>
            <person name="Morin E."/>
            <person name="Grelet G."/>
            <person name="Kuo A."/>
            <person name="Kohler A."/>
            <person name="Daghino S."/>
            <person name="Barry K."/>
            <person name="Choi C."/>
            <person name="Cichocki N."/>
            <person name="Clum A."/>
            <person name="Copeland A."/>
            <person name="Hainaut M."/>
            <person name="Haridas S."/>
            <person name="Labutti K."/>
            <person name="Lindquist E."/>
            <person name="Lipzen A."/>
            <person name="Khouja H.-R."/>
            <person name="Murat C."/>
            <person name="Ohm R."/>
            <person name="Olson A."/>
            <person name="Spatafora J."/>
            <person name="Veneault-Fourrey C."/>
            <person name="Henrissat B."/>
            <person name="Grigoriev I."/>
            <person name="Martin F."/>
            <person name="Perotto S."/>
        </authorList>
    </citation>
    <scope>NUCLEOTIDE SEQUENCE [LARGE SCALE GENOMIC DNA]</scope>
    <source>
        <strain evidence="2 3">UAMH 7357</strain>
    </source>
</reference>
<evidence type="ECO:0008006" key="4">
    <source>
        <dbReference type="Google" id="ProtNLM"/>
    </source>
</evidence>
<organism evidence="2 3">
    <name type="scientific">Hyaloscypha hepaticicola</name>
    <dbReference type="NCBI Taxonomy" id="2082293"/>
    <lineage>
        <taxon>Eukaryota</taxon>
        <taxon>Fungi</taxon>
        <taxon>Dikarya</taxon>
        <taxon>Ascomycota</taxon>
        <taxon>Pezizomycotina</taxon>
        <taxon>Leotiomycetes</taxon>
        <taxon>Helotiales</taxon>
        <taxon>Hyaloscyphaceae</taxon>
        <taxon>Hyaloscypha</taxon>
    </lineage>
</organism>
<keyword evidence="3" id="KW-1185">Reference proteome</keyword>
<dbReference type="Proteomes" id="UP000235672">
    <property type="component" value="Unassembled WGS sequence"/>
</dbReference>
<feature type="chain" id="PRO_5014443354" description="Actin-like ATPase domain-containing protein" evidence="1">
    <location>
        <begin position="26"/>
        <end position="334"/>
    </location>
</feature>
<accession>A0A2J6QLB2</accession>
<keyword evidence="1" id="KW-0732">Signal</keyword>
<evidence type="ECO:0000256" key="1">
    <source>
        <dbReference type="SAM" id="SignalP"/>
    </source>
</evidence>
<feature type="signal peptide" evidence="1">
    <location>
        <begin position="1"/>
        <end position="25"/>
    </location>
</feature>